<dbReference type="GO" id="GO:0005829">
    <property type="term" value="C:cytosol"/>
    <property type="evidence" value="ECO:0007669"/>
    <property type="project" value="TreeGrafter"/>
</dbReference>
<reference evidence="6" key="1">
    <citation type="submission" date="2014-01" db="EMBL/GenBank/DDBJ databases">
        <authorList>
            <person name="Aslett M."/>
        </authorList>
    </citation>
    <scope>NUCLEOTIDE SEQUENCE</scope>
</reference>
<proteinExistence type="predicted"/>
<feature type="compositionally biased region" description="Basic and acidic residues" evidence="5">
    <location>
        <begin position="341"/>
        <end position="350"/>
    </location>
</feature>
<dbReference type="Proteomes" id="UP000030665">
    <property type="component" value="Unassembled WGS sequence"/>
</dbReference>
<feature type="region of interest" description="Disordered" evidence="5">
    <location>
        <begin position="338"/>
        <end position="366"/>
    </location>
</feature>
<keyword evidence="4" id="KW-0539">Nucleus</keyword>
<evidence type="ECO:0000256" key="4">
    <source>
        <dbReference type="ARBA" id="ARBA00023242"/>
    </source>
</evidence>
<sequence>MDPEDYCLTTLRSIMFACGDVLDPIPETLLLLKSALQHQLLRCVQAAERVSSRTASKCSGSISCLDLLTAIRVDDRLLERTIYSFALRDYAIATKRMTEETDADIDAYGCVQKESERRRVCVAAIGLFFPAGFTLNDLITSHRETTNSHQLKVYERCATLNEKQYKELSYARTVSFLGNNASVKNFYLWLTHVGLDEYLHGATQLSIELLATIAYGIAAAIMDIAISLPSPRMPNHPLKPEDMKEADCWEVVNELQELAVAIDNLKLYDDKEQLDDVSTDDLRMLRISAYLGLLLTNEALENRVECLEKAIDYLKHYLTIMKKFNIFNDPDISPLLIDDNPGIRDGRQEQQDSSQELMSEQERRAKRTENYSKLKCHLERLKMRPQLVLTEKKQREVCLDELRLYGFCVLDELALAKDVYSLLQIEQAIVEEQVILNELLKSLPNSPSVTSQYSDESLKVSDPKEKPDDAIN</sequence>
<accession>A0A077Z8I1</accession>
<dbReference type="GO" id="GO:0009966">
    <property type="term" value="P:regulation of signal transduction"/>
    <property type="evidence" value="ECO:0007669"/>
    <property type="project" value="InterPro"/>
</dbReference>
<organism evidence="6 7">
    <name type="scientific">Trichuris trichiura</name>
    <name type="common">Whipworm</name>
    <name type="synonym">Trichocephalus trichiurus</name>
    <dbReference type="NCBI Taxonomy" id="36087"/>
    <lineage>
        <taxon>Eukaryota</taxon>
        <taxon>Metazoa</taxon>
        <taxon>Ecdysozoa</taxon>
        <taxon>Nematoda</taxon>
        <taxon>Enoplea</taxon>
        <taxon>Dorylaimia</taxon>
        <taxon>Trichinellida</taxon>
        <taxon>Trichuridae</taxon>
        <taxon>Trichuris</taxon>
    </lineage>
</organism>
<keyword evidence="2" id="KW-0805">Transcription regulation</keyword>
<feature type="compositionally biased region" description="Polar residues" evidence="5">
    <location>
        <begin position="445"/>
        <end position="455"/>
    </location>
</feature>
<dbReference type="OrthoDB" id="10261753at2759"/>
<dbReference type="AlphaFoldDB" id="A0A077Z8I1"/>
<feature type="region of interest" description="Disordered" evidence="5">
    <location>
        <begin position="445"/>
        <end position="472"/>
    </location>
</feature>
<dbReference type="Pfam" id="PF04177">
    <property type="entry name" value="TAP42"/>
    <property type="match status" value="1"/>
</dbReference>
<dbReference type="Gene3D" id="1.25.40.540">
    <property type="entry name" value="TAP42-like family"/>
    <property type="match status" value="1"/>
</dbReference>
<evidence type="ECO:0000256" key="2">
    <source>
        <dbReference type="ARBA" id="ARBA00023015"/>
    </source>
</evidence>
<dbReference type="EMBL" id="HG806006">
    <property type="protein sequence ID" value="CDW56069.1"/>
    <property type="molecule type" value="Genomic_DNA"/>
</dbReference>
<dbReference type="PANTHER" id="PTHR10933:SF9">
    <property type="entry name" value="IMMUNOGLOBULIN-BINDING PROTEIN 1"/>
    <property type="match status" value="1"/>
</dbReference>
<keyword evidence="3" id="KW-0804">Transcription</keyword>
<dbReference type="GO" id="GO:0051721">
    <property type="term" value="F:protein phosphatase 2A binding"/>
    <property type="evidence" value="ECO:0007669"/>
    <property type="project" value="TreeGrafter"/>
</dbReference>
<evidence type="ECO:0000256" key="1">
    <source>
        <dbReference type="ARBA" id="ARBA00004123"/>
    </source>
</evidence>
<dbReference type="InterPro" id="IPR003195">
    <property type="entry name" value="TFIID_TAF13"/>
</dbReference>
<protein>
    <submittedName>
        <fullName evidence="6">Protein Supt3</fullName>
    </submittedName>
</protein>
<dbReference type="GO" id="GO:0035303">
    <property type="term" value="P:regulation of dephosphorylation"/>
    <property type="evidence" value="ECO:0007669"/>
    <property type="project" value="TreeGrafter"/>
</dbReference>
<dbReference type="GO" id="GO:0006366">
    <property type="term" value="P:transcription by RNA polymerase II"/>
    <property type="evidence" value="ECO:0007669"/>
    <property type="project" value="InterPro"/>
</dbReference>
<dbReference type="InterPro" id="IPR038511">
    <property type="entry name" value="TAP42/TAP46-like_sf"/>
</dbReference>
<dbReference type="Pfam" id="PF02269">
    <property type="entry name" value="TFIID-18kDa"/>
    <property type="match status" value="1"/>
</dbReference>
<dbReference type="STRING" id="36087.A0A077Z8I1"/>
<feature type="compositionally biased region" description="Basic and acidic residues" evidence="5">
    <location>
        <begin position="456"/>
        <end position="472"/>
    </location>
</feature>
<evidence type="ECO:0000256" key="3">
    <source>
        <dbReference type="ARBA" id="ARBA00023163"/>
    </source>
</evidence>
<evidence type="ECO:0000313" key="7">
    <source>
        <dbReference type="Proteomes" id="UP000030665"/>
    </source>
</evidence>
<keyword evidence="7" id="KW-1185">Reference proteome</keyword>
<evidence type="ECO:0000313" key="6">
    <source>
        <dbReference type="EMBL" id="CDW56069.1"/>
    </source>
</evidence>
<dbReference type="InterPro" id="IPR007304">
    <property type="entry name" value="TAP46-like"/>
</dbReference>
<dbReference type="GO" id="GO:0005634">
    <property type="term" value="C:nucleus"/>
    <property type="evidence" value="ECO:0007669"/>
    <property type="project" value="UniProtKB-SubCell"/>
</dbReference>
<dbReference type="PANTHER" id="PTHR10933">
    <property type="entry name" value="IMMUNOGLOBULIN-BINDING PROTEIN 1"/>
    <property type="match status" value="1"/>
</dbReference>
<name>A0A077Z8I1_TRITR</name>
<evidence type="ECO:0000256" key="5">
    <source>
        <dbReference type="SAM" id="MobiDB-lite"/>
    </source>
</evidence>
<comment type="subcellular location">
    <subcellularLocation>
        <location evidence="1">Nucleus</location>
    </subcellularLocation>
</comment>
<reference evidence="6" key="2">
    <citation type="submission" date="2014-03" db="EMBL/GenBank/DDBJ databases">
        <title>The whipworm genome and dual-species transcriptomics of an intimate host-pathogen interaction.</title>
        <authorList>
            <person name="Foth B.J."/>
            <person name="Tsai I.J."/>
            <person name="Reid A.J."/>
            <person name="Bancroft A.J."/>
            <person name="Nichol S."/>
            <person name="Tracey A."/>
            <person name="Holroyd N."/>
            <person name="Cotton J.A."/>
            <person name="Stanley E.J."/>
            <person name="Zarowiecki M."/>
            <person name="Liu J.Z."/>
            <person name="Huckvale T."/>
            <person name="Cooper P.J."/>
            <person name="Grencis R.K."/>
            <person name="Berriman M."/>
        </authorList>
    </citation>
    <scope>NUCLEOTIDE SEQUENCE [LARGE SCALE GENOMIC DNA]</scope>
</reference>
<gene>
    <name evidence="6" type="ORF">TTRE_0000434301</name>
</gene>